<sequence length="28" mass="3289">MFDCREWSTDLLVVIKVLIAKGHLISWD</sequence>
<evidence type="ECO:0000313" key="1">
    <source>
        <dbReference type="EMBL" id="JAD36914.1"/>
    </source>
</evidence>
<organism evidence="1">
    <name type="scientific">Arundo donax</name>
    <name type="common">Giant reed</name>
    <name type="synonym">Donax arundinaceus</name>
    <dbReference type="NCBI Taxonomy" id="35708"/>
    <lineage>
        <taxon>Eukaryota</taxon>
        <taxon>Viridiplantae</taxon>
        <taxon>Streptophyta</taxon>
        <taxon>Embryophyta</taxon>
        <taxon>Tracheophyta</taxon>
        <taxon>Spermatophyta</taxon>
        <taxon>Magnoliopsida</taxon>
        <taxon>Liliopsida</taxon>
        <taxon>Poales</taxon>
        <taxon>Poaceae</taxon>
        <taxon>PACMAD clade</taxon>
        <taxon>Arundinoideae</taxon>
        <taxon>Arundineae</taxon>
        <taxon>Arundo</taxon>
    </lineage>
</organism>
<reference evidence="1" key="1">
    <citation type="submission" date="2014-09" db="EMBL/GenBank/DDBJ databases">
        <authorList>
            <person name="Magalhaes I.L.F."/>
            <person name="Oliveira U."/>
            <person name="Santos F.R."/>
            <person name="Vidigal T.H.D.A."/>
            <person name="Brescovit A.D."/>
            <person name="Santos A.J."/>
        </authorList>
    </citation>
    <scope>NUCLEOTIDE SEQUENCE</scope>
    <source>
        <tissue evidence="1">Shoot tissue taken approximately 20 cm above the soil surface</tissue>
    </source>
</reference>
<dbReference type="AlphaFoldDB" id="A0A0A8ZBX4"/>
<protein>
    <submittedName>
        <fullName evidence="1">Uncharacterized protein</fullName>
    </submittedName>
</protein>
<proteinExistence type="predicted"/>
<reference evidence="1" key="2">
    <citation type="journal article" date="2015" name="Data Brief">
        <title>Shoot transcriptome of the giant reed, Arundo donax.</title>
        <authorList>
            <person name="Barrero R.A."/>
            <person name="Guerrero F.D."/>
            <person name="Moolhuijzen P."/>
            <person name="Goolsby J.A."/>
            <person name="Tidwell J."/>
            <person name="Bellgard S.E."/>
            <person name="Bellgard M.I."/>
        </authorList>
    </citation>
    <scope>NUCLEOTIDE SEQUENCE</scope>
    <source>
        <tissue evidence="1">Shoot tissue taken approximately 20 cm above the soil surface</tissue>
    </source>
</reference>
<name>A0A0A8ZBX4_ARUDO</name>
<accession>A0A0A8ZBX4</accession>
<dbReference type="EMBL" id="GBRH01260981">
    <property type="protein sequence ID" value="JAD36914.1"/>
    <property type="molecule type" value="Transcribed_RNA"/>
</dbReference>